<keyword evidence="1" id="KW-0812">Transmembrane</keyword>
<evidence type="ECO:0000256" key="1">
    <source>
        <dbReference type="SAM" id="Phobius"/>
    </source>
</evidence>
<evidence type="ECO:0000313" key="2">
    <source>
        <dbReference type="EMBL" id="AIW56769.1"/>
    </source>
</evidence>
<reference evidence="2" key="1">
    <citation type="journal article" date="2014" name="Proc. Natl. Acad. Sci. U.S.A.">
        <title>Ribonucleotide reductases reveal novel viral diversity and predict biological and ecological features of unknown marine viruses.</title>
        <authorList>
            <person name="Sakowski E.G."/>
            <person name="Munsell E.V."/>
            <person name="Hyatt M."/>
            <person name="Kress W."/>
            <person name="Williamson S.J."/>
            <person name="Nasko D.J."/>
            <person name="Polson S.W."/>
            <person name="Wommack K.E."/>
        </authorList>
    </citation>
    <scope>NUCLEOTIDE SEQUENCE</scope>
</reference>
<dbReference type="EMBL" id="KM520334">
    <property type="protein sequence ID" value="AIW56769.1"/>
    <property type="molecule type" value="Genomic_DNA"/>
</dbReference>
<keyword evidence="1" id="KW-1133">Transmembrane helix</keyword>
<protein>
    <submittedName>
        <fullName evidence="2">Uncharacterized protein</fullName>
    </submittedName>
</protein>
<name>A0A0A0UXV5_9VIRU</name>
<accession>A0A0A0UXV5</accession>
<feature type="transmembrane region" description="Helical" evidence="1">
    <location>
        <begin position="9"/>
        <end position="29"/>
    </location>
</feature>
<organism evidence="2">
    <name type="scientific">uncultured virus</name>
    <dbReference type="NCBI Taxonomy" id="340016"/>
    <lineage>
        <taxon>Viruses</taxon>
        <taxon>environmental samples</taxon>
    </lineage>
</organism>
<keyword evidence="1" id="KW-0472">Membrane</keyword>
<sequence length="47" mass="5485">MKQVLKSTAIFLLAVLAVLLIVWYTVYIWGDCLEENSFFTCARMLNR</sequence>
<proteinExistence type="predicted"/>